<evidence type="ECO:0000259" key="6">
    <source>
        <dbReference type="PROSITE" id="PS50076"/>
    </source>
</evidence>
<feature type="domain" description="Myb-like" evidence="7">
    <location>
        <begin position="487"/>
        <end position="542"/>
    </location>
</feature>
<dbReference type="Pfam" id="PF21884">
    <property type="entry name" value="ZUO1-like_ZHD"/>
    <property type="match status" value="1"/>
</dbReference>
<feature type="compositionally biased region" description="Basic residues" evidence="5">
    <location>
        <begin position="408"/>
        <end position="417"/>
    </location>
</feature>
<dbReference type="SUPFAM" id="SSF46565">
    <property type="entry name" value="Chaperone J-domain"/>
    <property type="match status" value="1"/>
</dbReference>
<dbReference type="GO" id="GO:0006450">
    <property type="term" value="P:regulation of translational fidelity"/>
    <property type="evidence" value="ECO:0007669"/>
    <property type="project" value="InterPro"/>
</dbReference>
<dbReference type="AlphaFoldDB" id="A0AAD5NBX2"/>
<dbReference type="InterPro" id="IPR001005">
    <property type="entry name" value="SANT/Myb"/>
</dbReference>
<keyword evidence="4" id="KW-0539">Nucleus</keyword>
<evidence type="ECO:0008006" key="10">
    <source>
        <dbReference type="Google" id="ProtNLM"/>
    </source>
</evidence>
<dbReference type="GO" id="GO:0005829">
    <property type="term" value="C:cytosol"/>
    <property type="evidence" value="ECO:0007669"/>
    <property type="project" value="TreeGrafter"/>
</dbReference>
<evidence type="ECO:0000256" key="1">
    <source>
        <dbReference type="ARBA" id="ARBA00004123"/>
    </source>
</evidence>
<evidence type="ECO:0000256" key="5">
    <source>
        <dbReference type="SAM" id="MobiDB-lite"/>
    </source>
</evidence>
<evidence type="ECO:0000259" key="7">
    <source>
        <dbReference type="PROSITE" id="PS50090"/>
    </source>
</evidence>
<dbReference type="CDD" id="cd06257">
    <property type="entry name" value="DnaJ"/>
    <property type="match status" value="1"/>
</dbReference>
<reference evidence="8" key="1">
    <citation type="submission" date="2021-06" db="EMBL/GenBank/DDBJ databases">
        <title>Parelaphostrongylus tenuis whole genome reference sequence.</title>
        <authorList>
            <person name="Garwood T.J."/>
            <person name="Larsen P.A."/>
            <person name="Fountain-Jones N.M."/>
            <person name="Garbe J.R."/>
            <person name="Macchietto M.G."/>
            <person name="Kania S.A."/>
            <person name="Gerhold R.W."/>
            <person name="Richards J.E."/>
            <person name="Wolf T.M."/>
        </authorList>
    </citation>
    <scope>NUCLEOTIDE SEQUENCE</scope>
    <source>
        <strain evidence="8">MNPRO001-30</strain>
        <tissue evidence="8">Meninges</tissue>
    </source>
</reference>
<dbReference type="PANTHER" id="PTHR43999:SF1">
    <property type="entry name" value="DNAJ HOMOLOG SUBFAMILY C MEMBER 2"/>
    <property type="match status" value="1"/>
</dbReference>
<dbReference type="InterPro" id="IPR054076">
    <property type="entry name" value="ZUO1-like_ZHD"/>
</dbReference>
<dbReference type="SMART" id="SM00717">
    <property type="entry name" value="SANT"/>
    <property type="match status" value="2"/>
</dbReference>
<dbReference type="InterPro" id="IPR009057">
    <property type="entry name" value="Homeodomain-like_sf"/>
</dbReference>
<dbReference type="EMBL" id="JAHQIW010004633">
    <property type="protein sequence ID" value="KAJ1363179.1"/>
    <property type="molecule type" value="Genomic_DNA"/>
</dbReference>
<feature type="domain" description="J" evidence="6">
    <location>
        <begin position="147"/>
        <end position="220"/>
    </location>
</feature>
<proteinExistence type="predicted"/>
<feature type="compositionally biased region" description="Basic and acidic residues" evidence="5">
    <location>
        <begin position="343"/>
        <end position="406"/>
    </location>
</feature>
<dbReference type="Pfam" id="PF00249">
    <property type="entry name" value="Myb_DNA-binding"/>
    <property type="match status" value="1"/>
</dbReference>
<dbReference type="SMART" id="SM00271">
    <property type="entry name" value="DnaJ"/>
    <property type="match status" value="1"/>
</dbReference>
<sequence>MSPCNIEDSLAVAFHRAPLLAAEECCGMELGSMRAATSLTTTRPQHPHYLSVGMSDDGDSGMSLAVAVYGFLPRTRRIEEAGHSYESSVIRDNILLGRCTWPGFENYGISEDSYPEGGDRSTMFDPDDENYEEYLMKLNPNDTKNQDHYKVLGLSKLRFKATMSEIRSCYRSKVLKHHPDKKKHRGDPLPAGEDYFTCITKAYEQLGLSEAKRKAYDSVDHMFNDFIPSEKSVNKENFFMELAPVFERNSRWSTKQPVPCLGDIDSERSSVEKFYNFWFDFSSWREFSYLDEEDKEKGEDRYERRELEKLNKAERERRRKDEAKRIRKLVELAYSKDPRIARFKKDDQELKNRAKEEKQRKQREKAEAEERAKREKEEAEMIAKAEQERIAKDERENERLEKEAARKMAAKQRRRFKKLAESAGHWSDDPSDKLVEMERVEKEMTALCDSIEKMTLREEILTAISKAEADVKANEENARKVMDNKTKKEKNEIPWTNEEIQLLVKASNTYPVGTVDRWVMIADYINDRRKDKSTPMKTEKEVAKQCKAVQSMHVKLPVTSQNNLGTTLPNEDTWTLTEQKLLEQAIKTYSASDPERWDKISTAVATKTKSACIRRFKYLVQMVKNKRNEGS</sequence>
<evidence type="ECO:0000313" key="9">
    <source>
        <dbReference type="Proteomes" id="UP001196413"/>
    </source>
</evidence>
<organism evidence="8 9">
    <name type="scientific">Parelaphostrongylus tenuis</name>
    <name type="common">Meningeal worm</name>
    <dbReference type="NCBI Taxonomy" id="148309"/>
    <lineage>
        <taxon>Eukaryota</taxon>
        <taxon>Metazoa</taxon>
        <taxon>Ecdysozoa</taxon>
        <taxon>Nematoda</taxon>
        <taxon>Chromadorea</taxon>
        <taxon>Rhabditida</taxon>
        <taxon>Rhabditina</taxon>
        <taxon>Rhabditomorpha</taxon>
        <taxon>Strongyloidea</taxon>
        <taxon>Metastrongylidae</taxon>
        <taxon>Parelaphostrongylus</taxon>
    </lineage>
</organism>
<comment type="caution">
    <text evidence="8">The sequence shown here is derived from an EMBL/GenBank/DDBJ whole genome shotgun (WGS) entry which is preliminary data.</text>
</comment>
<keyword evidence="3" id="KW-0143">Chaperone</keyword>
<gene>
    <name evidence="8" type="ORF">KIN20_022984</name>
</gene>
<dbReference type="PANTHER" id="PTHR43999">
    <property type="entry name" value="DNAJ HOMOLOG SUBFAMILY C MEMBER 2"/>
    <property type="match status" value="1"/>
</dbReference>
<evidence type="ECO:0000256" key="3">
    <source>
        <dbReference type="ARBA" id="ARBA00023186"/>
    </source>
</evidence>
<dbReference type="GO" id="GO:0051083">
    <property type="term" value="P:'de novo' cotranslational protein folding"/>
    <property type="evidence" value="ECO:0007669"/>
    <property type="project" value="InterPro"/>
</dbReference>
<dbReference type="Pfam" id="PF00226">
    <property type="entry name" value="DnaJ"/>
    <property type="match status" value="1"/>
</dbReference>
<name>A0AAD5NBX2_PARTN</name>
<dbReference type="InterPro" id="IPR044634">
    <property type="entry name" value="Zuotin/DnaJC2"/>
</dbReference>
<dbReference type="Proteomes" id="UP001196413">
    <property type="component" value="Unassembled WGS sequence"/>
</dbReference>
<dbReference type="SUPFAM" id="SSF46689">
    <property type="entry name" value="Homeodomain-like"/>
    <property type="match status" value="2"/>
</dbReference>
<evidence type="ECO:0000256" key="4">
    <source>
        <dbReference type="ARBA" id="ARBA00023242"/>
    </source>
</evidence>
<comment type="subcellular location">
    <subcellularLocation>
        <location evidence="1">Nucleus</location>
    </subcellularLocation>
</comment>
<protein>
    <recommendedName>
        <fullName evidence="10">DnaJ homolog subfamily C member 2</fullName>
    </recommendedName>
</protein>
<keyword evidence="2" id="KW-0677">Repeat</keyword>
<dbReference type="Gene3D" id="1.10.10.60">
    <property type="entry name" value="Homeodomain-like"/>
    <property type="match status" value="2"/>
</dbReference>
<accession>A0AAD5NBX2</accession>
<feature type="domain" description="Myb-like" evidence="7">
    <location>
        <begin position="570"/>
        <end position="620"/>
    </location>
</feature>
<dbReference type="FunFam" id="1.10.10.60:FF:000180">
    <property type="entry name" value="DnaJ (Hsp40) homolog, subfamily C, member 2"/>
    <property type="match status" value="1"/>
</dbReference>
<dbReference type="GO" id="GO:0005634">
    <property type="term" value="C:nucleus"/>
    <property type="evidence" value="ECO:0007669"/>
    <property type="project" value="UniProtKB-SubCell"/>
</dbReference>
<dbReference type="Gene3D" id="1.10.287.110">
    <property type="entry name" value="DnaJ domain"/>
    <property type="match status" value="1"/>
</dbReference>
<dbReference type="CDD" id="cd00167">
    <property type="entry name" value="SANT"/>
    <property type="match status" value="2"/>
</dbReference>
<feature type="region of interest" description="Disordered" evidence="5">
    <location>
        <begin position="343"/>
        <end position="430"/>
    </location>
</feature>
<evidence type="ECO:0000256" key="2">
    <source>
        <dbReference type="ARBA" id="ARBA00022737"/>
    </source>
</evidence>
<dbReference type="Pfam" id="PF23082">
    <property type="entry name" value="Myb_DNA-binding_2"/>
    <property type="match status" value="1"/>
</dbReference>
<dbReference type="PROSITE" id="PS50076">
    <property type="entry name" value="DNAJ_2"/>
    <property type="match status" value="1"/>
</dbReference>
<dbReference type="GO" id="GO:0043022">
    <property type="term" value="F:ribosome binding"/>
    <property type="evidence" value="ECO:0007669"/>
    <property type="project" value="InterPro"/>
</dbReference>
<evidence type="ECO:0000313" key="8">
    <source>
        <dbReference type="EMBL" id="KAJ1363179.1"/>
    </source>
</evidence>
<dbReference type="InterPro" id="IPR001623">
    <property type="entry name" value="DnaJ_domain"/>
</dbReference>
<dbReference type="InterPro" id="IPR036869">
    <property type="entry name" value="J_dom_sf"/>
</dbReference>
<dbReference type="GO" id="GO:0030544">
    <property type="term" value="F:Hsp70 protein binding"/>
    <property type="evidence" value="ECO:0007669"/>
    <property type="project" value="InterPro"/>
</dbReference>
<dbReference type="PROSITE" id="PS50090">
    <property type="entry name" value="MYB_LIKE"/>
    <property type="match status" value="2"/>
</dbReference>
<keyword evidence="9" id="KW-1185">Reference proteome</keyword>